<dbReference type="InterPro" id="IPR006566">
    <property type="entry name" value="FBD"/>
</dbReference>
<dbReference type="InterPro" id="IPR050232">
    <property type="entry name" value="FBL13/AtMIF1-like"/>
</dbReference>
<sequence length="461" mass="53307">MRHLTLPETEACQRMENRICDLPDDLLVRILLFVPTTKEAVATAVLSKRWRHVWTMLHELVFKDEGSESVGSFIEKSLQLHKAPKLLRLIVELGPRSHVDVDVMKLIENAVNRGVELLDFMLLWNADPTRFPKSLYTCDTLVFLTLSNKILVDVSSPVRLPSLLYLRLFYVVYKDEDSLVRLLSSSPALENLAVERHKDDNLTNFTIKVSSLKTLYYTWADEDEDEDEDEEQEQEEDDDDLIGSLVIDSPALTKLDLMDVWEDCLIENMACLNDASIHSVHNPDDKFLRSLSCYIYLTQSMLMLCFFFPSYQQVACCNDIKFSRLIELYFWPDTSVDWLEPLMFLLQNSPNLKTLVINTVSTFLPLPPSWNQPNSVPGCLSSHLEIFGWRYYDGREDEKQLLTYILTNSKCLKTVEISLMEDPNLEERQKEVESMPRISTSCRLLFPTEMECRSNETVTSL</sequence>
<accession>V4MRE5</accession>
<evidence type="ECO:0000313" key="3">
    <source>
        <dbReference type="Proteomes" id="UP000030689"/>
    </source>
</evidence>
<dbReference type="AlphaFoldDB" id="V4MRE5"/>
<dbReference type="Pfam" id="PF00646">
    <property type="entry name" value="F-box"/>
    <property type="match status" value="1"/>
</dbReference>
<dbReference type="CDD" id="cd22160">
    <property type="entry name" value="F-box_AtFBL13-like"/>
    <property type="match status" value="1"/>
</dbReference>
<keyword evidence="3" id="KW-1185">Reference proteome</keyword>
<dbReference type="SUPFAM" id="SSF81383">
    <property type="entry name" value="F-box domain"/>
    <property type="match status" value="1"/>
</dbReference>
<proteinExistence type="predicted"/>
<dbReference type="Pfam" id="PF24758">
    <property type="entry name" value="LRR_At5g56370"/>
    <property type="match status" value="1"/>
</dbReference>
<dbReference type="InterPro" id="IPR055411">
    <property type="entry name" value="LRR_FXL15/At3g58940/PEG3-like"/>
</dbReference>
<dbReference type="OMA" id="RMENRIC"/>
<reference evidence="2 3" key="1">
    <citation type="journal article" date="2013" name="Front. Plant Sci.">
        <title>The Reference Genome of the Halophytic Plant Eutrema salsugineum.</title>
        <authorList>
            <person name="Yang R."/>
            <person name="Jarvis D.E."/>
            <person name="Chen H."/>
            <person name="Beilstein M.A."/>
            <person name="Grimwood J."/>
            <person name="Jenkins J."/>
            <person name="Shu S."/>
            <person name="Prochnik S."/>
            <person name="Xin M."/>
            <person name="Ma C."/>
            <person name="Schmutz J."/>
            <person name="Wing R.A."/>
            <person name="Mitchell-Olds T."/>
            <person name="Schumaker K.S."/>
            <person name="Wang X."/>
        </authorList>
    </citation>
    <scope>NUCLEOTIDE SEQUENCE [LARGE SCALE GENOMIC DNA]</scope>
</reference>
<evidence type="ECO:0000313" key="2">
    <source>
        <dbReference type="EMBL" id="ESQ34321.1"/>
    </source>
</evidence>
<dbReference type="InterPro" id="IPR036047">
    <property type="entry name" value="F-box-like_dom_sf"/>
</dbReference>
<name>V4MRE5_EUTSA</name>
<dbReference type="Gramene" id="ESQ34321">
    <property type="protein sequence ID" value="ESQ34321"/>
    <property type="gene ID" value="EUTSA_v10009745mg"/>
</dbReference>
<protein>
    <recommendedName>
        <fullName evidence="1">FBD domain-containing protein</fullName>
    </recommendedName>
</protein>
<organism evidence="2 3">
    <name type="scientific">Eutrema salsugineum</name>
    <name type="common">Saltwater cress</name>
    <name type="synonym">Sisymbrium salsugineum</name>
    <dbReference type="NCBI Taxonomy" id="72664"/>
    <lineage>
        <taxon>Eukaryota</taxon>
        <taxon>Viridiplantae</taxon>
        <taxon>Streptophyta</taxon>
        <taxon>Embryophyta</taxon>
        <taxon>Tracheophyta</taxon>
        <taxon>Spermatophyta</taxon>
        <taxon>Magnoliopsida</taxon>
        <taxon>eudicotyledons</taxon>
        <taxon>Gunneridae</taxon>
        <taxon>Pentapetalae</taxon>
        <taxon>rosids</taxon>
        <taxon>malvids</taxon>
        <taxon>Brassicales</taxon>
        <taxon>Brassicaceae</taxon>
        <taxon>Eutremeae</taxon>
        <taxon>Eutrema</taxon>
    </lineage>
</organism>
<dbReference type="InterPro" id="IPR001810">
    <property type="entry name" value="F-box_dom"/>
</dbReference>
<dbReference type="PANTHER" id="PTHR31900">
    <property type="entry name" value="F-BOX/RNI SUPERFAMILY PROTEIN-RELATED"/>
    <property type="match status" value="1"/>
</dbReference>
<gene>
    <name evidence="2" type="ORF">EUTSA_v10009745mg</name>
</gene>
<dbReference type="EMBL" id="KI517683">
    <property type="protein sequence ID" value="ESQ34321.1"/>
    <property type="molecule type" value="Genomic_DNA"/>
</dbReference>
<dbReference type="STRING" id="72664.V4MRE5"/>
<feature type="domain" description="FBD" evidence="1">
    <location>
        <begin position="378"/>
        <end position="447"/>
    </location>
</feature>
<dbReference type="Pfam" id="PF08387">
    <property type="entry name" value="FBD"/>
    <property type="match status" value="1"/>
</dbReference>
<dbReference type="PANTHER" id="PTHR31900:SF34">
    <property type="entry name" value="EMB|CAB62440.1-RELATED"/>
    <property type="match status" value="1"/>
</dbReference>
<dbReference type="InterPro" id="IPR053781">
    <property type="entry name" value="F-box_AtFBL13-like"/>
</dbReference>
<dbReference type="Proteomes" id="UP000030689">
    <property type="component" value="Unassembled WGS sequence"/>
</dbReference>
<dbReference type="SMART" id="SM00579">
    <property type="entry name" value="FBD"/>
    <property type="match status" value="1"/>
</dbReference>
<dbReference type="KEGG" id="eus:EUTSA_v10009745mg"/>
<evidence type="ECO:0000259" key="1">
    <source>
        <dbReference type="SMART" id="SM00579"/>
    </source>
</evidence>